<dbReference type="Pfam" id="PF03972">
    <property type="entry name" value="MmgE_PrpD_N"/>
    <property type="match status" value="1"/>
</dbReference>
<proteinExistence type="inferred from homology"/>
<dbReference type="Gene3D" id="1.10.4100.10">
    <property type="entry name" value="2-methylcitrate dehydratase PrpD"/>
    <property type="match status" value="1"/>
</dbReference>
<reference evidence="4 5" key="1">
    <citation type="journal article" date="2020" name="Curr. Microbiol.">
        <title>Tepidiphilus baoligensis sp. nov., a Novel Bacterium of the Family Hydrogenophilaceae Isolated from an Oil Reservoir.</title>
        <authorList>
            <person name="Zhang X."/>
            <person name="Wang G."/>
            <person name="Ma X."/>
            <person name="Yu J."/>
            <person name="You J."/>
            <person name="Xue Y."/>
            <person name="Ma Y."/>
        </authorList>
    </citation>
    <scope>NUCLEOTIDE SEQUENCE [LARGE SCALE GENOMIC DNA]</scope>
    <source>
        <strain evidence="4 5">B18-69</strain>
    </source>
</reference>
<evidence type="ECO:0000259" key="2">
    <source>
        <dbReference type="Pfam" id="PF03972"/>
    </source>
</evidence>
<dbReference type="InterPro" id="IPR005656">
    <property type="entry name" value="MmgE_PrpD"/>
</dbReference>
<dbReference type="Proteomes" id="UP000669605">
    <property type="component" value="Unassembled WGS sequence"/>
</dbReference>
<evidence type="ECO:0000256" key="1">
    <source>
        <dbReference type="ARBA" id="ARBA00006174"/>
    </source>
</evidence>
<protein>
    <submittedName>
        <fullName evidence="4">MmgE/PrpD family protein</fullName>
    </submittedName>
</protein>
<dbReference type="PANTHER" id="PTHR16943:SF8">
    <property type="entry name" value="2-METHYLCITRATE DEHYDRATASE"/>
    <property type="match status" value="1"/>
</dbReference>
<dbReference type="PANTHER" id="PTHR16943">
    <property type="entry name" value="2-METHYLCITRATE DEHYDRATASE-RELATED"/>
    <property type="match status" value="1"/>
</dbReference>
<dbReference type="Pfam" id="PF19305">
    <property type="entry name" value="MmgE_PrpD_C"/>
    <property type="match status" value="1"/>
</dbReference>
<dbReference type="SUPFAM" id="SSF103378">
    <property type="entry name" value="2-methylcitrate dehydratase PrpD"/>
    <property type="match status" value="1"/>
</dbReference>
<dbReference type="InterPro" id="IPR045336">
    <property type="entry name" value="MmgE_PrpD_N"/>
</dbReference>
<dbReference type="Gene3D" id="3.30.1330.120">
    <property type="entry name" value="2-methylcitrate dehydratase PrpD"/>
    <property type="match status" value="1"/>
</dbReference>
<comment type="caution">
    <text evidence="4">The sequence shown here is derived from an EMBL/GenBank/DDBJ whole genome shotgun (WGS) entry which is preliminary data.</text>
</comment>
<gene>
    <name evidence="4" type="ORF">GV368_07480</name>
</gene>
<sequence>MPIAQTFARFANQLRDGDIPQSVRERARYLILDAVGIALASTQYEFAHRTLSAASEFGDGDSDVIGFGVRLALRDAVLINGLLVHGLDYDDTHTRGVIHATASCFPCALGVAAASKLSGRELVTSYVIGVEVAARLGSVAKGGFHQTGFHPTGLIGTFACTLIAGRLRGLNERQLAMAQGIALSLASGSLEFLQDGAWTKRIHPGWAGAAGITAAALARNGFIGPKAVYEGRFGLFNSHLGALAEQCDYSLATEGLGETWEVSAVAVKPLPACHFTHACADSAIFLHHEHDFDPRDIVAVRALVPAEVIKTVCEPLANKRKPQNSYDAQFSIPYAVASGLVRGRFGLAELEPESIADPIVLEVANKVAYEADPASAFPKYYSGEVVVTLRDGRELRHREHVNRGASDRPLSASDIISKYLENASMAVSEARAKQILETVLALDDIKANEFSRNLGGRV</sequence>
<feature type="domain" description="MmgE/PrpD N-terminal" evidence="2">
    <location>
        <begin position="6"/>
        <end position="241"/>
    </location>
</feature>
<dbReference type="InterPro" id="IPR042183">
    <property type="entry name" value="MmgE/PrpD_sf_1"/>
</dbReference>
<organism evidence="4 5">
    <name type="scientific">Tepidiphilus baoligensis</name>
    <dbReference type="NCBI Taxonomy" id="2698687"/>
    <lineage>
        <taxon>Bacteria</taxon>
        <taxon>Pseudomonadati</taxon>
        <taxon>Pseudomonadota</taxon>
        <taxon>Hydrogenophilia</taxon>
        <taxon>Hydrogenophilales</taxon>
        <taxon>Hydrogenophilaceae</taxon>
        <taxon>Tepidiphilus</taxon>
    </lineage>
</organism>
<keyword evidence="5" id="KW-1185">Reference proteome</keyword>
<evidence type="ECO:0000313" key="5">
    <source>
        <dbReference type="Proteomes" id="UP000669605"/>
    </source>
</evidence>
<dbReference type="InterPro" id="IPR036148">
    <property type="entry name" value="MmgE/PrpD_sf"/>
</dbReference>
<dbReference type="EMBL" id="JAAAUB010000009">
    <property type="protein sequence ID" value="NMH16937.1"/>
    <property type="molecule type" value="Genomic_DNA"/>
</dbReference>
<accession>A0ABX1QM14</accession>
<dbReference type="InterPro" id="IPR045337">
    <property type="entry name" value="MmgE_PrpD_C"/>
</dbReference>
<evidence type="ECO:0000313" key="4">
    <source>
        <dbReference type="EMBL" id="NMH16937.1"/>
    </source>
</evidence>
<comment type="similarity">
    <text evidence="1">Belongs to the PrpD family.</text>
</comment>
<evidence type="ECO:0000259" key="3">
    <source>
        <dbReference type="Pfam" id="PF19305"/>
    </source>
</evidence>
<feature type="domain" description="MmgE/PrpD C-terminal" evidence="3">
    <location>
        <begin position="271"/>
        <end position="442"/>
    </location>
</feature>
<name>A0ABX1QM14_9PROT</name>
<dbReference type="InterPro" id="IPR042188">
    <property type="entry name" value="MmgE/PrpD_sf_2"/>
</dbReference>